<dbReference type="Gene3D" id="3.30.70.270">
    <property type="match status" value="1"/>
</dbReference>
<keyword evidence="4" id="KW-1185">Reference proteome</keyword>
<dbReference type="AlphaFoldDB" id="A0A1Y1RX75"/>
<dbReference type="RefSeq" id="WP_083050914.1">
    <property type="nucleotide sequence ID" value="NZ_MWQY01000011.1"/>
</dbReference>
<evidence type="ECO:0000256" key="1">
    <source>
        <dbReference type="SAM" id="MobiDB-lite"/>
    </source>
</evidence>
<dbReference type="OrthoDB" id="366075at2"/>
<dbReference type="SUPFAM" id="SSF55073">
    <property type="entry name" value="Nucleotide cyclase"/>
    <property type="match status" value="1"/>
</dbReference>
<dbReference type="STRING" id="1963862.B4O97_11310"/>
<sequence>MPKYPPERYDPGELGRTRQNLGDLTENEARKMAEIFGGEIGIERTPPELEEKYRRLKMLNRRNSDPRIIHGSREVYQEGSFKQTPEIDLQRRHPGYLDRVRINFWASSTDYALIPRHQALGSLFSFIIPIHEQLHPRFIIKADQVFYNSLERFVLAVRSLMSINRREEVPSLLDHRCLQILTILKSWNIETIHQELTVLQRSPRNQPVSSAGKLIRAFYRPFVKLVNLEPETHILPAIKRLFDLDLMAYPPDSGEADRIKRIGSTLKQEIFHLFTDVRRRCAPLLVKLADLPYAPYPELFSYFRPQILEYLSLTRNDILESLPEDLLAGDAESDFLPEEEETAEAAEEEILEEPEEEEKEAELPEEASKALEFLSRLFPQSGFEEPWEFPDMFRYFKPILSFPKNADLFHPENPLHQLAVLLAVLQEFLYGFRQIIFGEVIDEEDNATEIQSEIDKHISGWNRLLDELLCGRLLNELVDYCRQIERSPEYRHSESGIKQESFIMLRIRRSLLPHLQVSSRGSIYPDERSLPQLHTTVSGFYSLLSGSLQPNPESYKPGIRNANAPFHFEIDSFVIQRFRRYLKRKGLPQDNRNLVSHSALILGYLDYLVNNPESHLYGSGQFPLYRHEEGHREIPIYSVSSMETARIIESNDIELTPPEEFLEGEKENTDRVSGLLDPKEYTPTVQSAVENYHSAGLPLSIITISIPELRILEPEERDDRLRVIGHCIRGEIREYSDRPFRMPDDTIPIVLQETNGDNARLFCRRLSSTIMEKLPGLGIHIGLVSYHPTWSANKMVKLAARTTAEAERHRSPALVSYHETDDSFEEQLLLQP</sequence>
<feature type="domain" description="GGDEF" evidence="2">
    <location>
        <begin position="697"/>
        <end position="819"/>
    </location>
</feature>
<reference evidence="3 4" key="1">
    <citation type="submission" date="2017-03" db="EMBL/GenBank/DDBJ databases">
        <title>Draft Genome sequence of Marispirochaeta sp. strain JC444.</title>
        <authorList>
            <person name="Shivani Y."/>
            <person name="Subhash Y."/>
            <person name="Sasikala C."/>
            <person name="Ramana C."/>
        </authorList>
    </citation>
    <scope>NUCLEOTIDE SEQUENCE [LARGE SCALE GENOMIC DNA]</scope>
    <source>
        <strain evidence="3 4">JC444</strain>
    </source>
</reference>
<dbReference type="InterPro" id="IPR029787">
    <property type="entry name" value="Nucleotide_cyclase"/>
</dbReference>
<accession>A0A1Y1RX75</accession>
<dbReference type="InterPro" id="IPR000160">
    <property type="entry name" value="GGDEF_dom"/>
</dbReference>
<dbReference type="EMBL" id="MWQY01000011">
    <property type="protein sequence ID" value="ORC34918.1"/>
    <property type="molecule type" value="Genomic_DNA"/>
</dbReference>
<gene>
    <name evidence="3" type="ORF">B4O97_11310</name>
</gene>
<protein>
    <recommendedName>
        <fullName evidence="2">GGDEF domain-containing protein</fullName>
    </recommendedName>
</protein>
<evidence type="ECO:0000313" key="3">
    <source>
        <dbReference type="EMBL" id="ORC34918.1"/>
    </source>
</evidence>
<proteinExistence type="predicted"/>
<evidence type="ECO:0000313" key="4">
    <source>
        <dbReference type="Proteomes" id="UP000192343"/>
    </source>
</evidence>
<comment type="caution">
    <text evidence="3">The sequence shown here is derived from an EMBL/GenBank/DDBJ whole genome shotgun (WGS) entry which is preliminary data.</text>
</comment>
<dbReference type="InterPro" id="IPR043128">
    <property type="entry name" value="Rev_trsase/Diguanyl_cyclase"/>
</dbReference>
<name>A0A1Y1RX75_9SPIO</name>
<evidence type="ECO:0000259" key="2">
    <source>
        <dbReference type="PROSITE" id="PS50887"/>
    </source>
</evidence>
<organism evidence="3 4">
    <name type="scientific">Marispirochaeta aestuarii</name>
    <dbReference type="NCBI Taxonomy" id="1963862"/>
    <lineage>
        <taxon>Bacteria</taxon>
        <taxon>Pseudomonadati</taxon>
        <taxon>Spirochaetota</taxon>
        <taxon>Spirochaetia</taxon>
        <taxon>Spirochaetales</taxon>
        <taxon>Spirochaetaceae</taxon>
        <taxon>Marispirochaeta</taxon>
    </lineage>
</organism>
<feature type="region of interest" description="Disordered" evidence="1">
    <location>
        <begin position="336"/>
        <end position="365"/>
    </location>
</feature>
<dbReference type="Proteomes" id="UP000192343">
    <property type="component" value="Unassembled WGS sequence"/>
</dbReference>
<dbReference type="PROSITE" id="PS50887">
    <property type="entry name" value="GGDEF"/>
    <property type="match status" value="1"/>
</dbReference>